<evidence type="ECO:0000313" key="2">
    <source>
        <dbReference type="EMBL" id="MQY28830.1"/>
    </source>
</evidence>
<keyword evidence="3" id="KW-1185">Reference proteome</keyword>
<name>A0A7K0DSS8_9NOCA</name>
<dbReference type="AlphaFoldDB" id="A0A7K0DSS8"/>
<accession>A0A7K0DSS8</accession>
<reference evidence="2 3" key="1">
    <citation type="submission" date="2019-10" db="EMBL/GenBank/DDBJ databases">
        <title>Nocardia macrotermitis sp. nov. and Nocardia aurantia sp. nov., isolated from the gut of fungus growing-termite Macrotermes natalensis.</title>
        <authorList>
            <person name="Benndorf R."/>
            <person name="Schwitalla J."/>
            <person name="Martin K."/>
            <person name="De Beer W."/>
            <person name="Kaster A.-K."/>
            <person name="Vollmers J."/>
            <person name="Poulsen M."/>
            <person name="Beemelmanns C."/>
        </authorList>
    </citation>
    <scope>NUCLEOTIDE SEQUENCE [LARGE SCALE GENOMIC DNA]</scope>
    <source>
        <strain evidence="2 3">RB56</strain>
    </source>
</reference>
<proteinExistence type="predicted"/>
<dbReference type="SUPFAM" id="SSF51182">
    <property type="entry name" value="RmlC-like cupins"/>
    <property type="match status" value="1"/>
</dbReference>
<feature type="domain" description="Cupin type-2" evidence="1">
    <location>
        <begin position="36"/>
        <end position="103"/>
    </location>
</feature>
<organism evidence="2 3">
    <name type="scientific">Nocardia aurantia</name>
    <dbReference type="NCBI Taxonomy" id="2585199"/>
    <lineage>
        <taxon>Bacteria</taxon>
        <taxon>Bacillati</taxon>
        <taxon>Actinomycetota</taxon>
        <taxon>Actinomycetes</taxon>
        <taxon>Mycobacteriales</taxon>
        <taxon>Nocardiaceae</taxon>
        <taxon>Nocardia</taxon>
    </lineage>
</organism>
<dbReference type="OrthoDB" id="5145129at2"/>
<dbReference type="Pfam" id="PF07883">
    <property type="entry name" value="Cupin_2"/>
    <property type="match status" value="1"/>
</dbReference>
<evidence type="ECO:0000313" key="3">
    <source>
        <dbReference type="Proteomes" id="UP000431401"/>
    </source>
</evidence>
<dbReference type="Proteomes" id="UP000431401">
    <property type="component" value="Unassembled WGS sequence"/>
</dbReference>
<dbReference type="RefSeq" id="WP_153345049.1">
    <property type="nucleotide sequence ID" value="NZ_WEGI01000009.1"/>
</dbReference>
<dbReference type="InterPro" id="IPR013096">
    <property type="entry name" value="Cupin_2"/>
</dbReference>
<evidence type="ECO:0000259" key="1">
    <source>
        <dbReference type="Pfam" id="PF07883"/>
    </source>
</evidence>
<dbReference type="Gene3D" id="2.60.120.10">
    <property type="entry name" value="Jelly Rolls"/>
    <property type="match status" value="1"/>
</dbReference>
<comment type="caution">
    <text evidence="2">The sequence shown here is derived from an EMBL/GenBank/DDBJ whole genome shotgun (WGS) entry which is preliminary data.</text>
</comment>
<dbReference type="EMBL" id="WEGI01000009">
    <property type="protein sequence ID" value="MQY28830.1"/>
    <property type="molecule type" value="Genomic_DNA"/>
</dbReference>
<dbReference type="InterPro" id="IPR014710">
    <property type="entry name" value="RmlC-like_jellyroll"/>
</dbReference>
<protein>
    <recommendedName>
        <fullName evidence="1">Cupin type-2 domain-containing protein</fullName>
    </recommendedName>
</protein>
<dbReference type="InterPro" id="IPR011051">
    <property type="entry name" value="RmlC_Cupin_sf"/>
</dbReference>
<gene>
    <name evidence="2" type="ORF">NRB56_44150</name>
</gene>
<sequence length="124" mass="13069">MPVIHAADAEVHAMHNATFTSYVRPSTGSKEICLWRLEVEPGTVGQGHRVLREEVFLMLSGTAELTVDDETTTLVAGDAAVVPAGSVLRVDNPSTTPAAFAVVVPVGFSAELADGTPITPRWVS</sequence>